<feature type="region of interest" description="Disordered" evidence="1">
    <location>
        <begin position="1"/>
        <end position="66"/>
    </location>
</feature>
<dbReference type="AlphaFoldDB" id="A0A218X9M5"/>
<sequence length="66" mass="7145">MTPAFRHRINPNPAIKGNPRLGRGDCNGDGHVNNVIERRTFGNPVAGPGESRSDEDAFSGRDDNVD</sequence>
<evidence type="ECO:0000313" key="3">
    <source>
        <dbReference type="Proteomes" id="UP000197138"/>
    </source>
</evidence>
<name>A0A218X9M5_PUNGR</name>
<evidence type="ECO:0000313" key="2">
    <source>
        <dbReference type="EMBL" id="OWM81604.1"/>
    </source>
</evidence>
<proteinExistence type="predicted"/>
<protein>
    <submittedName>
        <fullName evidence="2">Uncharacterized protein</fullName>
    </submittedName>
</protein>
<evidence type="ECO:0000256" key="1">
    <source>
        <dbReference type="SAM" id="MobiDB-lite"/>
    </source>
</evidence>
<gene>
    <name evidence="2" type="ORF">CDL15_Pgr007642</name>
</gene>
<comment type="caution">
    <text evidence="2">The sequence shown here is derived from an EMBL/GenBank/DDBJ whole genome shotgun (WGS) entry which is preliminary data.</text>
</comment>
<dbReference type="Proteomes" id="UP000197138">
    <property type="component" value="Unassembled WGS sequence"/>
</dbReference>
<feature type="compositionally biased region" description="Basic and acidic residues" evidence="1">
    <location>
        <begin position="51"/>
        <end position="66"/>
    </location>
</feature>
<reference evidence="3" key="1">
    <citation type="journal article" date="2017" name="Plant J.">
        <title>The pomegranate (Punica granatum L.) genome and the genomics of punicalagin biosynthesis.</title>
        <authorList>
            <person name="Qin G."/>
            <person name="Xu C."/>
            <person name="Ming R."/>
            <person name="Tang H."/>
            <person name="Guyot R."/>
            <person name="Kramer E.M."/>
            <person name="Hu Y."/>
            <person name="Yi X."/>
            <person name="Qi Y."/>
            <person name="Xu X."/>
            <person name="Gao Z."/>
            <person name="Pan H."/>
            <person name="Jian J."/>
            <person name="Tian Y."/>
            <person name="Yue Z."/>
            <person name="Xu Y."/>
        </authorList>
    </citation>
    <scope>NUCLEOTIDE SEQUENCE [LARGE SCALE GENOMIC DNA]</scope>
    <source>
        <strain evidence="3">cv. Dabenzi</strain>
    </source>
</reference>
<dbReference type="EMBL" id="MTKT01002214">
    <property type="protein sequence ID" value="OWM81604.1"/>
    <property type="molecule type" value="Genomic_DNA"/>
</dbReference>
<organism evidence="2 3">
    <name type="scientific">Punica granatum</name>
    <name type="common">Pomegranate</name>
    <dbReference type="NCBI Taxonomy" id="22663"/>
    <lineage>
        <taxon>Eukaryota</taxon>
        <taxon>Viridiplantae</taxon>
        <taxon>Streptophyta</taxon>
        <taxon>Embryophyta</taxon>
        <taxon>Tracheophyta</taxon>
        <taxon>Spermatophyta</taxon>
        <taxon>Magnoliopsida</taxon>
        <taxon>eudicotyledons</taxon>
        <taxon>Gunneridae</taxon>
        <taxon>Pentapetalae</taxon>
        <taxon>rosids</taxon>
        <taxon>malvids</taxon>
        <taxon>Myrtales</taxon>
        <taxon>Lythraceae</taxon>
        <taxon>Punica</taxon>
    </lineage>
</organism>
<accession>A0A218X9M5</accession>